<evidence type="ECO:0000313" key="3">
    <source>
        <dbReference type="EMBL" id="KAL1898157.1"/>
    </source>
</evidence>
<keyword evidence="4" id="KW-1185">Reference proteome</keyword>
<sequence length="209" mass="22268">MDAQPAIPPRPLLVPPNTSHKMDESMPPPPPPPPDAGTPSSSPPPPGKKTLGGRFRELLYPLAIAVTSFIISFVVGVGAALAVATGLASSLLALVDDGIAYGWQLFDVYQRLGLLAVAGTFANAIATIVDNRLEEVATKYKPESFDTVIKGLLVGGRENVPAYRQYPFLGMILVPAMTAVLFVFMFGIRIVRNLRGYQALVNAAGQLKK</sequence>
<evidence type="ECO:0000256" key="1">
    <source>
        <dbReference type="SAM" id="MobiDB-lite"/>
    </source>
</evidence>
<evidence type="ECO:0000256" key="2">
    <source>
        <dbReference type="SAM" id="Phobius"/>
    </source>
</evidence>
<organism evidence="3 4">
    <name type="scientific">Sporothrix stenoceras</name>
    <dbReference type="NCBI Taxonomy" id="5173"/>
    <lineage>
        <taxon>Eukaryota</taxon>
        <taxon>Fungi</taxon>
        <taxon>Dikarya</taxon>
        <taxon>Ascomycota</taxon>
        <taxon>Pezizomycotina</taxon>
        <taxon>Sordariomycetes</taxon>
        <taxon>Sordariomycetidae</taxon>
        <taxon>Ophiostomatales</taxon>
        <taxon>Ophiostomataceae</taxon>
        <taxon>Sporothrix</taxon>
    </lineage>
</organism>
<feature type="compositionally biased region" description="Pro residues" evidence="1">
    <location>
        <begin position="1"/>
        <end position="14"/>
    </location>
</feature>
<accession>A0ABR3ZD01</accession>
<name>A0ABR3ZD01_9PEZI</name>
<comment type="caution">
    <text evidence="3">The sequence shown here is derived from an EMBL/GenBank/DDBJ whole genome shotgun (WGS) entry which is preliminary data.</text>
</comment>
<feature type="transmembrane region" description="Helical" evidence="2">
    <location>
        <begin position="58"/>
        <end position="84"/>
    </location>
</feature>
<keyword evidence="2" id="KW-1133">Transmembrane helix</keyword>
<feature type="region of interest" description="Disordered" evidence="1">
    <location>
        <begin position="1"/>
        <end position="50"/>
    </location>
</feature>
<dbReference type="EMBL" id="JAWCUI010000016">
    <property type="protein sequence ID" value="KAL1898157.1"/>
    <property type="molecule type" value="Genomic_DNA"/>
</dbReference>
<protein>
    <submittedName>
        <fullName evidence="3">Uncharacterized protein</fullName>
    </submittedName>
</protein>
<gene>
    <name evidence="3" type="ORF">Sste5346_003560</name>
</gene>
<evidence type="ECO:0000313" key="4">
    <source>
        <dbReference type="Proteomes" id="UP001583186"/>
    </source>
</evidence>
<feature type="transmembrane region" description="Helical" evidence="2">
    <location>
        <begin position="166"/>
        <end position="188"/>
    </location>
</feature>
<proteinExistence type="predicted"/>
<keyword evidence="2" id="KW-0472">Membrane</keyword>
<feature type="compositionally biased region" description="Pro residues" evidence="1">
    <location>
        <begin position="26"/>
        <end position="47"/>
    </location>
</feature>
<reference evidence="3 4" key="1">
    <citation type="journal article" date="2024" name="IMA Fungus">
        <title>IMA Genome - F19 : A genome assembly and annotation guide to empower mycologists, including annotated draft genome sequences of Ceratocystis pirilliformis, Diaporthe australafricana, Fusarium ophioides, Paecilomyces lecythidis, and Sporothrix stenoceras.</title>
        <authorList>
            <person name="Aylward J."/>
            <person name="Wilson A.M."/>
            <person name="Visagie C.M."/>
            <person name="Spraker J."/>
            <person name="Barnes I."/>
            <person name="Buitendag C."/>
            <person name="Ceriani C."/>
            <person name="Del Mar Angel L."/>
            <person name="du Plessis D."/>
            <person name="Fuchs T."/>
            <person name="Gasser K."/>
            <person name="Kramer D."/>
            <person name="Li W."/>
            <person name="Munsamy K."/>
            <person name="Piso A."/>
            <person name="Price J.L."/>
            <person name="Sonnekus B."/>
            <person name="Thomas C."/>
            <person name="van der Nest A."/>
            <person name="van Dijk A."/>
            <person name="van Heerden A."/>
            <person name="van Vuuren N."/>
            <person name="Yilmaz N."/>
            <person name="Duong T.A."/>
            <person name="van der Merwe N.A."/>
            <person name="Wingfield M.J."/>
            <person name="Wingfield B.D."/>
        </authorList>
    </citation>
    <scope>NUCLEOTIDE SEQUENCE [LARGE SCALE GENOMIC DNA]</scope>
    <source>
        <strain evidence="3 4">CMW 5346</strain>
    </source>
</reference>
<keyword evidence="2" id="KW-0812">Transmembrane</keyword>
<dbReference type="Proteomes" id="UP001583186">
    <property type="component" value="Unassembled WGS sequence"/>
</dbReference>